<proteinExistence type="predicted"/>
<organism evidence="1 2">
    <name type="scientific">Alternaria burnsii</name>
    <dbReference type="NCBI Taxonomy" id="1187904"/>
    <lineage>
        <taxon>Eukaryota</taxon>
        <taxon>Fungi</taxon>
        <taxon>Dikarya</taxon>
        <taxon>Ascomycota</taxon>
        <taxon>Pezizomycotina</taxon>
        <taxon>Dothideomycetes</taxon>
        <taxon>Pleosporomycetidae</taxon>
        <taxon>Pleosporales</taxon>
        <taxon>Pleosporineae</taxon>
        <taxon>Pleosporaceae</taxon>
        <taxon>Alternaria</taxon>
        <taxon>Alternaria sect. Alternaria</taxon>
    </lineage>
</organism>
<reference evidence="1" key="2">
    <citation type="submission" date="2020-08" db="EMBL/GenBank/DDBJ databases">
        <title>Draft Genome Sequence of Cumin Blight Pathogen Alternaria burnsii.</title>
        <authorList>
            <person name="Feng Z."/>
        </authorList>
    </citation>
    <scope>NUCLEOTIDE SEQUENCE</scope>
    <source>
        <strain evidence="1">CBS107.38</strain>
    </source>
</reference>
<gene>
    <name evidence="1" type="ORF">GT037_008442</name>
</gene>
<comment type="caution">
    <text evidence="1">The sequence shown here is derived from an EMBL/GenBank/DDBJ whole genome shotgun (WGS) entry which is preliminary data.</text>
</comment>
<dbReference type="InterPro" id="IPR036770">
    <property type="entry name" value="Ankyrin_rpt-contain_sf"/>
</dbReference>
<evidence type="ECO:0008006" key="3">
    <source>
        <dbReference type="Google" id="ProtNLM"/>
    </source>
</evidence>
<dbReference type="AlphaFoldDB" id="A0A8H7EDN9"/>
<dbReference type="RefSeq" id="XP_038784154.1">
    <property type="nucleotide sequence ID" value="XM_038933489.1"/>
</dbReference>
<reference evidence="1" key="1">
    <citation type="submission" date="2020-01" db="EMBL/GenBank/DDBJ databases">
        <authorList>
            <person name="Feng Z.H.Z."/>
        </authorList>
    </citation>
    <scope>NUCLEOTIDE SEQUENCE</scope>
    <source>
        <strain evidence="1">CBS107.38</strain>
    </source>
</reference>
<keyword evidence="2" id="KW-1185">Reference proteome</keyword>
<name>A0A8H7EDN9_9PLEO</name>
<evidence type="ECO:0000313" key="2">
    <source>
        <dbReference type="Proteomes" id="UP000596902"/>
    </source>
</evidence>
<dbReference type="EMBL" id="JAAABM010000012">
    <property type="protein sequence ID" value="KAF7673827.1"/>
    <property type="molecule type" value="Genomic_DNA"/>
</dbReference>
<dbReference type="Gene3D" id="1.25.40.20">
    <property type="entry name" value="Ankyrin repeat-containing domain"/>
    <property type="match status" value="1"/>
</dbReference>
<dbReference type="SUPFAM" id="SSF48403">
    <property type="entry name" value="Ankyrin repeat"/>
    <property type="match status" value="1"/>
</dbReference>
<dbReference type="GeneID" id="62206667"/>
<sequence length="841" mass="96112">MAEVAGTIFGVISLSIQLFDKFNTYTNSVKDARRKAEQITGELDILVSLLENLETIVSRLDPTTSTALTRNSIQECARAVEVIRSRLGDAPAVKGSVRFWTRSRNVIKRLTYPFKESDIKYWKDVLASIQQSLQTALLASQTDQQQRYFTTLQAQLDQLSLNTSAGIQMILDQQRHAKSLAEQTIGQHAGVEVSSYRRHEGSVQFFLQDYDRSSTQNTSFDSHSQISSKTGRRHVISGSLLPISAIDLEEDITDFRNIERRIRPNRLQLRKKPGYMLDDDDRYAISPMDGSHELVKLFQTRKASPHDRLRNGTTLLHYFCMEVSFRYRIGTLPYDIDKYRSVADHLLRYMSYADASDTDDDGRTCLDFVVRVSKFDHRYVPFVTDLLQHGLKISPKSYPIDYIISWNLLPFSEFPDSFIGCSDATVAALLRSEADFSKLVQRGHPEEVSKQEEGSELYKLVTQMGWVRGCQILVDTGFRYATQVPEGWGNGSDDLGYRCLLFKALYSRNQEMVKFWLGKREHATKGYLTDIGNLQSALVWASETSEANMAEILLTNLVEQRSWIQETLELYGVECECAIRSKGLLDTHTTCALRALDEQGFEPLPSFRPTFENIYSVEMIYNSIFLGVKDPLPTLNSLYDAGFTDIAKVDIKCRWNDPPSPLHIAIKCYSYYGPWFNSLSKFFEMVDWFLSKGADLTDCWPRSRITTLHFISAKAATLFNPSVGQAISEGISDNVADLFQHTLIDDCECTDESEFPRQPLKRYLPDDSRRIQEEDAHLVVILEEMVPLFDARYDTHEGDLQSFVDKILLPEVEIMLHRLKQEDEALYADERRDMGVVMVNE</sequence>
<protein>
    <recommendedName>
        <fullName evidence="3">Fungal N-terminal domain-containing protein</fullName>
    </recommendedName>
</protein>
<evidence type="ECO:0000313" key="1">
    <source>
        <dbReference type="EMBL" id="KAF7673827.1"/>
    </source>
</evidence>
<dbReference type="Proteomes" id="UP000596902">
    <property type="component" value="Unassembled WGS sequence"/>
</dbReference>
<accession>A0A8H7EDN9</accession>